<accession>A0A0A9EKL5</accession>
<dbReference type="EMBL" id="GBRH01197299">
    <property type="protein sequence ID" value="JAE00597.1"/>
    <property type="molecule type" value="Transcribed_RNA"/>
</dbReference>
<proteinExistence type="predicted"/>
<reference evidence="1" key="1">
    <citation type="submission" date="2014-09" db="EMBL/GenBank/DDBJ databases">
        <authorList>
            <person name="Magalhaes I.L.F."/>
            <person name="Oliveira U."/>
            <person name="Santos F.R."/>
            <person name="Vidigal T.H.D.A."/>
            <person name="Brescovit A.D."/>
            <person name="Santos A.J."/>
        </authorList>
    </citation>
    <scope>NUCLEOTIDE SEQUENCE</scope>
    <source>
        <tissue evidence="1">Shoot tissue taken approximately 20 cm above the soil surface</tissue>
    </source>
</reference>
<reference evidence="1" key="2">
    <citation type="journal article" date="2015" name="Data Brief">
        <title>Shoot transcriptome of the giant reed, Arundo donax.</title>
        <authorList>
            <person name="Barrero R.A."/>
            <person name="Guerrero F.D."/>
            <person name="Moolhuijzen P."/>
            <person name="Goolsby J.A."/>
            <person name="Tidwell J."/>
            <person name="Bellgard S.E."/>
            <person name="Bellgard M.I."/>
        </authorList>
    </citation>
    <scope>NUCLEOTIDE SEQUENCE</scope>
    <source>
        <tissue evidence="1">Shoot tissue taken approximately 20 cm above the soil surface</tissue>
    </source>
</reference>
<name>A0A0A9EKL5_ARUDO</name>
<protein>
    <submittedName>
        <fullName evidence="1">Uncharacterized protein</fullName>
    </submittedName>
</protein>
<sequence length="18" mass="1991">MEHKFAGSHHETDAPISP</sequence>
<evidence type="ECO:0000313" key="1">
    <source>
        <dbReference type="EMBL" id="JAE00597.1"/>
    </source>
</evidence>
<dbReference type="AlphaFoldDB" id="A0A0A9EKL5"/>
<organism evidence="1">
    <name type="scientific">Arundo donax</name>
    <name type="common">Giant reed</name>
    <name type="synonym">Donax arundinaceus</name>
    <dbReference type="NCBI Taxonomy" id="35708"/>
    <lineage>
        <taxon>Eukaryota</taxon>
        <taxon>Viridiplantae</taxon>
        <taxon>Streptophyta</taxon>
        <taxon>Embryophyta</taxon>
        <taxon>Tracheophyta</taxon>
        <taxon>Spermatophyta</taxon>
        <taxon>Magnoliopsida</taxon>
        <taxon>Liliopsida</taxon>
        <taxon>Poales</taxon>
        <taxon>Poaceae</taxon>
        <taxon>PACMAD clade</taxon>
        <taxon>Arundinoideae</taxon>
        <taxon>Arundineae</taxon>
        <taxon>Arundo</taxon>
    </lineage>
</organism>